<gene>
    <name evidence="1" type="ORF">MgSA37_02105</name>
</gene>
<reference evidence="1 2" key="1">
    <citation type="submission" date="2015-12" db="EMBL/GenBank/DDBJ databases">
        <title>Genome sequence of Mucilaginibacter gotjawali.</title>
        <authorList>
            <person name="Lee J.S."/>
            <person name="Lee K.C."/>
            <person name="Kim K.K."/>
            <person name="Lee B.W."/>
        </authorList>
    </citation>
    <scope>NUCLEOTIDE SEQUENCE [LARGE SCALE GENOMIC DNA]</scope>
    <source>
        <strain evidence="1 2">SA3-7</strain>
    </source>
</reference>
<organism evidence="1 2">
    <name type="scientific">Mucilaginibacter gotjawali</name>
    <dbReference type="NCBI Taxonomy" id="1550579"/>
    <lineage>
        <taxon>Bacteria</taxon>
        <taxon>Pseudomonadati</taxon>
        <taxon>Bacteroidota</taxon>
        <taxon>Sphingobacteriia</taxon>
        <taxon>Sphingobacteriales</taxon>
        <taxon>Sphingobacteriaceae</taxon>
        <taxon>Mucilaginibacter</taxon>
    </lineage>
</organism>
<keyword evidence="2" id="KW-1185">Reference proteome</keyword>
<dbReference type="Proteomes" id="UP000218263">
    <property type="component" value="Chromosome"/>
</dbReference>
<evidence type="ECO:0000313" key="2">
    <source>
        <dbReference type="Proteomes" id="UP000218263"/>
    </source>
</evidence>
<dbReference type="OrthoDB" id="793926at2"/>
<proteinExistence type="predicted"/>
<accession>A0A0X8X5H7</accession>
<dbReference type="RefSeq" id="WP_096351688.1">
    <property type="nucleotide sequence ID" value="NZ_AP017313.1"/>
</dbReference>
<protein>
    <submittedName>
        <fullName evidence="1">Uncharacterized protein</fullName>
    </submittedName>
</protein>
<dbReference type="AlphaFoldDB" id="A0A0X8X5H7"/>
<dbReference type="EMBL" id="AP017313">
    <property type="protein sequence ID" value="BAU53934.1"/>
    <property type="molecule type" value="Genomic_DNA"/>
</dbReference>
<sequence length="140" mass="16116">MKKLLKVLLPPFIGFCLYFIAIRYSSHYFDLTIGQIGTGSLQGFMAYYRYALPLLFIVAVLTQLLIIVPIWNKVLLKPASARFWAIFSFVFVCLIMAAALSYPIWDKVTGVHHLLKIFLFMSAVQLVYWTINFITLIVIE</sequence>
<name>A0A0X8X5H7_9SPHI</name>
<evidence type="ECO:0000313" key="1">
    <source>
        <dbReference type="EMBL" id="BAU53934.1"/>
    </source>
</evidence>
<dbReference type="KEGG" id="mgot:MgSA37_02105"/>